<dbReference type="OrthoDB" id="9809438at2"/>
<evidence type="ECO:0000259" key="11">
    <source>
        <dbReference type="Pfam" id="PF08544"/>
    </source>
</evidence>
<evidence type="ECO:0000256" key="5">
    <source>
        <dbReference type="ARBA" id="ARBA00022741"/>
    </source>
</evidence>
<comment type="pathway">
    <text evidence="9">Isoprenoid biosynthesis; isopentenyl diphosphate biosynthesis via DXP pathway; isopentenyl diphosphate from 1-deoxy-D-xylulose 5-phosphate: step 3/6.</text>
</comment>
<dbReference type="AlphaFoldDB" id="A0A315Z7B2"/>
<dbReference type="RefSeq" id="WP_109620568.1">
    <property type="nucleotide sequence ID" value="NZ_QGDO01000005.1"/>
</dbReference>
<gene>
    <name evidence="9" type="primary">ispE</name>
    <name evidence="12" type="ORF">BC781_105186</name>
</gene>
<dbReference type="NCBIfam" id="TIGR00154">
    <property type="entry name" value="ispE"/>
    <property type="match status" value="1"/>
</dbReference>
<dbReference type="GO" id="GO:0050515">
    <property type="term" value="F:4-(cytidine 5'-diphospho)-2-C-methyl-D-erythritol kinase activity"/>
    <property type="evidence" value="ECO:0007669"/>
    <property type="project" value="UniProtKB-UniRule"/>
</dbReference>
<dbReference type="Gene3D" id="3.30.230.10">
    <property type="match status" value="1"/>
</dbReference>
<comment type="similarity">
    <text evidence="1 9">Belongs to the GHMP kinase family. IspE subfamily.</text>
</comment>
<dbReference type="EC" id="2.7.1.148" evidence="2 9"/>
<evidence type="ECO:0000256" key="2">
    <source>
        <dbReference type="ARBA" id="ARBA00012052"/>
    </source>
</evidence>
<dbReference type="SUPFAM" id="SSF55060">
    <property type="entry name" value="GHMP Kinase, C-terminal domain"/>
    <property type="match status" value="1"/>
</dbReference>
<dbReference type="GO" id="GO:0005524">
    <property type="term" value="F:ATP binding"/>
    <property type="evidence" value="ECO:0007669"/>
    <property type="project" value="UniProtKB-UniRule"/>
</dbReference>
<keyword evidence="4 9" id="KW-0808">Transferase</keyword>
<evidence type="ECO:0000313" key="12">
    <source>
        <dbReference type="EMBL" id="PWJ40122.1"/>
    </source>
</evidence>
<dbReference type="HAMAP" id="MF_00061">
    <property type="entry name" value="IspE"/>
    <property type="match status" value="1"/>
</dbReference>
<dbReference type="PANTHER" id="PTHR43527">
    <property type="entry name" value="4-DIPHOSPHOCYTIDYL-2-C-METHYL-D-ERYTHRITOL KINASE, CHLOROPLASTIC"/>
    <property type="match status" value="1"/>
</dbReference>
<dbReference type="GO" id="GO:0019288">
    <property type="term" value="P:isopentenyl diphosphate biosynthetic process, methylerythritol 4-phosphate pathway"/>
    <property type="evidence" value="ECO:0007669"/>
    <property type="project" value="UniProtKB-UniRule"/>
</dbReference>
<dbReference type="InterPro" id="IPR006204">
    <property type="entry name" value="GHMP_kinase_N_dom"/>
</dbReference>
<dbReference type="EMBL" id="QGDO01000005">
    <property type="protein sequence ID" value="PWJ40122.1"/>
    <property type="molecule type" value="Genomic_DNA"/>
</dbReference>
<evidence type="ECO:0000256" key="8">
    <source>
        <dbReference type="ARBA" id="ARBA00032554"/>
    </source>
</evidence>
<evidence type="ECO:0000256" key="3">
    <source>
        <dbReference type="ARBA" id="ARBA00017473"/>
    </source>
</evidence>
<dbReference type="Gene3D" id="3.30.70.890">
    <property type="entry name" value="GHMP kinase, C-terminal domain"/>
    <property type="match status" value="1"/>
</dbReference>
<feature type="active site" evidence="9">
    <location>
        <position position="8"/>
    </location>
</feature>
<keyword evidence="9" id="KW-0414">Isoprene biosynthesis</keyword>
<dbReference type="PIRSF" id="PIRSF010376">
    <property type="entry name" value="IspE"/>
    <property type="match status" value="1"/>
</dbReference>
<dbReference type="Proteomes" id="UP000245535">
    <property type="component" value="Unassembled WGS sequence"/>
</dbReference>
<feature type="active site" evidence="9">
    <location>
        <position position="132"/>
    </location>
</feature>
<dbReference type="SUPFAM" id="SSF54211">
    <property type="entry name" value="Ribosomal protein S5 domain 2-like"/>
    <property type="match status" value="1"/>
</dbReference>
<comment type="function">
    <text evidence="9">Catalyzes the phosphorylation of the position 2 hydroxy group of 4-diphosphocytidyl-2C-methyl-D-erythritol.</text>
</comment>
<sequence>MIVFPNAKINIGLNIVSKREDGFHNIESCFYPVEWEENLEIIKSNEFQFTSSGIHIPTDGGKNLCEKAYDLIAADYDISPVKIHLDKRIPIGAGLGGGSADASFCLKLINQIFELGISDQQLETYAAELGSDCPFFIKNKPKWVLGRGEIFEDIKLNLSGKFIVLVYPNIHISTKEAYSGVIPKVSLHQTKEILENSPIEEWQGKIKNDFEDGLVKKYPVFETISNQLRQAGAEYVSMTGSGSTYYGIFKEETEVDFPKDYITWKGKLQ</sequence>
<feature type="binding site" evidence="9">
    <location>
        <begin position="90"/>
        <end position="100"/>
    </location>
    <ligand>
        <name>ATP</name>
        <dbReference type="ChEBI" id="CHEBI:30616"/>
    </ligand>
</feature>
<dbReference type="UniPathway" id="UPA00056">
    <property type="reaction ID" value="UER00094"/>
</dbReference>
<dbReference type="InterPro" id="IPR004424">
    <property type="entry name" value="IspE"/>
</dbReference>
<comment type="caution">
    <text evidence="12">The sequence shown here is derived from an EMBL/GenBank/DDBJ whole genome shotgun (WGS) entry which is preliminary data.</text>
</comment>
<evidence type="ECO:0000256" key="6">
    <source>
        <dbReference type="ARBA" id="ARBA00022777"/>
    </source>
</evidence>
<evidence type="ECO:0000256" key="1">
    <source>
        <dbReference type="ARBA" id="ARBA00009684"/>
    </source>
</evidence>
<evidence type="ECO:0000259" key="10">
    <source>
        <dbReference type="Pfam" id="PF00288"/>
    </source>
</evidence>
<keyword evidence="5 9" id="KW-0547">Nucleotide-binding</keyword>
<evidence type="ECO:0000256" key="4">
    <source>
        <dbReference type="ARBA" id="ARBA00022679"/>
    </source>
</evidence>
<dbReference type="InterPro" id="IPR013750">
    <property type="entry name" value="GHMP_kinase_C_dom"/>
</dbReference>
<comment type="catalytic activity">
    <reaction evidence="9">
        <text>4-CDP-2-C-methyl-D-erythritol + ATP = 4-CDP-2-C-methyl-D-erythritol 2-phosphate + ADP + H(+)</text>
        <dbReference type="Rhea" id="RHEA:18437"/>
        <dbReference type="ChEBI" id="CHEBI:15378"/>
        <dbReference type="ChEBI" id="CHEBI:30616"/>
        <dbReference type="ChEBI" id="CHEBI:57823"/>
        <dbReference type="ChEBI" id="CHEBI:57919"/>
        <dbReference type="ChEBI" id="CHEBI:456216"/>
        <dbReference type="EC" id="2.7.1.148"/>
    </reaction>
</comment>
<dbReference type="Pfam" id="PF00288">
    <property type="entry name" value="GHMP_kinases_N"/>
    <property type="match status" value="1"/>
</dbReference>
<dbReference type="InterPro" id="IPR014721">
    <property type="entry name" value="Ribsml_uS5_D2-typ_fold_subgr"/>
</dbReference>
<dbReference type="GO" id="GO:0016114">
    <property type="term" value="P:terpenoid biosynthetic process"/>
    <property type="evidence" value="ECO:0007669"/>
    <property type="project" value="UniProtKB-UniRule"/>
</dbReference>
<dbReference type="PANTHER" id="PTHR43527:SF2">
    <property type="entry name" value="4-DIPHOSPHOCYTIDYL-2-C-METHYL-D-ERYTHRITOL KINASE, CHLOROPLASTIC"/>
    <property type="match status" value="1"/>
</dbReference>
<reference evidence="12 13" key="1">
    <citation type="submission" date="2018-03" db="EMBL/GenBank/DDBJ databases">
        <title>Genomic Encyclopedia of Archaeal and Bacterial Type Strains, Phase II (KMG-II): from individual species to whole genera.</title>
        <authorList>
            <person name="Goeker M."/>
        </authorList>
    </citation>
    <scope>NUCLEOTIDE SEQUENCE [LARGE SCALE GENOMIC DNA]</scope>
    <source>
        <strain evidence="12 13">DSM 28229</strain>
    </source>
</reference>
<keyword evidence="6 9" id="KW-0418">Kinase</keyword>
<evidence type="ECO:0000313" key="13">
    <source>
        <dbReference type="Proteomes" id="UP000245535"/>
    </source>
</evidence>
<keyword evidence="7 9" id="KW-0067">ATP-binding</keyword>
<dbReference type="InterPro" id="IPR036554">
    <property type="entry name" value="GHMP_kinase_C_sf"/>
</dbReference>
<name>A0A315Z7B2_SEDFL</name>
<dbReference type="Pfam" id="PF08544">
    <property type="entry name" value="GHMP_kinases_C"/>
    <property type="match status" value="1"/>
</dbReference>
<evidence type="ECO:0000256" key="7">
    <source>
        <dbReference type="ARBA" id="ARBA00022840"/>
    </source>
</evidence>
<feature type="domain" description="GHMP kinase N-terminal" evidence="10">
    <location>
        <begin position="63"/>
        <end position="137"/>
    </location>
</feature>
<protein>
    <recommendedName>
        <fullName evidence="3 9">4-diphosphocytidyl-2-C-methyl-D-erythritol kinase</fullName>
        <shortName evidence="9">CMK</shortName>
        <ecNumber evidence="2 9">2.7.1.148</ecNumber>
    </recommendedName>
    <alternativeName>
        <fullName evidence="8 9">4-(cytidine-5'-diphospho)-2-C-methyl-D-erythritol kinase</fullName>
    </alternativeName>
</protein>
<feature type="domain" description="GHMP kinase C-terminal" evidence="11">
    <location>
        <begin position="208"/>
        <end position="256"/>
    </location>
</feature>
<proteinExistence type="inferred from homology"/>
<dbReference type="InterPro" id="IPR020568">
    <property type="entry name" value="Ribosomal_Su5_D2-typ_SF"/>
</dbReference>
<organism evidence="12 13">
    <name type="scientific">Sediminitomix flava</name>
    <dbReference type="NCBI Taxonomy" id="379075"/>
    <lineage>
        <taxon>Bacteria</taxon>
        <taxon>Pseudomonadati</taxon>
        <taxon>Bacteroidota</taxon>
        <taxon>Cytophagia</taxon>
        <taxon>Cytophagales</taxon>
        <taxon>Flammeovirgaceae</taxon>
        <taxon>Sediminitomix</taxon>
    </lineage>
</organism>
<evidence type="ECO:0000256" key="9">
    <source>
        <dbReference type="HAMAP-Rule" id="MF_00061"/>
    </source>
</evidence>
<keyword evidence="13" id="KW-1185">Reference proteome</keyword>
<accession>A0A315Z7B2</accession>